<accession>A0AAN9T6B5</accession>
<dbReference type="Proteomes" id="UP001367676">
    <property type="component" value="Unassembled WGS sequence"/>
</dbReference>
<dbReference type="InterPro" id="IPR004119">
    <property type="entry name" value="EcKL"/>
</dbReference>
<organism evidence="2 3">
    <name type="scientific">Parthenolecanium corni</name>
    <dbReference type="NCBI Taxonomy" id="536013"/>
    <lineage>
        <taxon>Eukaryota</taxon>
        <taxon>Metazoa</taxon>
        <taxon>Ecdysozoa</taxon>
        <taxon>Arthropoda</taxon>
        <taxon>Hexapoda</taxon>
        <taxon>Insecta</taxon>
        <taxon>Pterygota</taxon>
        <taxon>Neoptera</taxon>
        <taxon>Paraneoptera</taxon>
        <taxon>Hemiptera</taxon>
        <taxon>Sternorrhyncha</taxon>
        <taxon>Coccoidea</taxon>
        <taxon>Coccidae</taxon>
        <taxon>Parthenolecanium</taxon>
    </lineage>
</organism>
<dbReference type="PANTHER" id="PTHR11012:SF55">
    <property type="entry name" value="BHLH DOMAIN-CONTAINING PROTEIN"/>
    <property type="match status" value="1"/>
</dbReference>
<dbReference type="SUPFAM" id="SSF56112">
    <property type="entry name" value="Protein kinase-like (PK-like)"/>
    <property type="match status" value="1"/>
</dbReference>
<protein>
    <recommendedName>
        <fullName evidence="1">CHK kinase-like domain-containing protein</fullName>
    </recommendedName>
</protein>
<dbReference type="EMBL" id="JBBCAQ010000041">
    <property type="protein sequence ID" value="KAK7571142.1"/>
    <property type="molecule type" value="Genomic_DNA"/>
</dbReference>
<dbReference type="InterPro" id="IPR011009">
    <property type="entry name" value="Kinase-like_dom_sf"/>
</dbReference>
<comment type="caution">
    <text evidence="2">The sequence shown here is derived from an EMBL/GenBank/DDBJ whole genome shotgun (WGS) entry which is preliminary data.</text>
</comment>
<proteinExistence type="predicted"/>
<gene>
    <name evidence="2" type="ORF">V9T40_014746</name>
</gene>
<keyword evidence="3" id="KW-1185">Reference proteome</keyword>
<dbReference type="PANTHER" id="PTHR11012">
    <property type="entry name" value="PROTEIN KINASE-LIKE DOMAIN-CONTAINING"/>
    <property type="match status" value="1"/>
</dbReference>
<dbReference type="Gene3D" id="3.90.1200.10">
    <property type="match status" value="1"/>
</dbReference>
<reference evidence="2 3" key="1">
    <citation type="submission" date="2024-03" db="EMBL/GenBank/DDBJ databases">
        <title>Adaptation during the transition from Ophiocordyceps entomopathogen to insect associate is accompanied by gene loss and intensified selection.</title>
        <authorList>
            <person name="Ward C.M."/>
            <person name="Onetto C.A."/>
            <person name="Borneman A.R."/>
        </authorList>
    </citation>
    <scope>NUCLEOTIDE SEQUENCE [LARGE SCALE GENOMIC DNA]</scope>
    <source>
        <strain evidence="2">AWRI1</strain>
        <tissue evidence="2">Single Adult Female</tissue>
    </source>
</reference>
<feature type="domain" description="CHK kinase-like" evidence="1">
    <location>
        <begin position="129"/>
        <end position="319"/>
    </location>
</feature>
<evidence type="ECO:0000259" key="1">
    <source>
        <dbReference type="SMART" id="SM00587"/>
    </source>
</evidence>
<evidence type="ECO:0000313" key="3">
    <source>
        <dbReference type="Proteomes" id="UP001367676"/>
    </source>
</evidence>
<dbReference type="AlphaFoldDB" id="A0AAN9T6B5"/>
<dbReference type="Pfam" id="PF02958">
    <property type="entry name" value="EcKL"/>
    <property type="match status" value="1"/>
</dbReference>
<evidence type="ECO:0000313" key="2">
    <source>
        <dbReference type="EMBL" id="KAK7571142.1"/>
    </source>
</evidence>
<name>A0AAN9T6B5_9HEMI</name>
<dbReference type="SMART" id="SM00587">
    <property type="entry name" value="CHK"/>
    <property type="match status" value="1"/>
</dbReference>
<sequence>MSKHSPSINFEPDEKLVLKCVLNIEGLADSSEVLIRRTEIQDDVPLKTNNTSKVVKMKIEYEVRGEVKMASLAVKIPFLRTKVVYEFFKGLQFFVKEARFYKSLVPRMQKMLQSEIAPTLFASDEQQVLFLDDLSAQGYRVQVEGQLDAEHSAVVLQHLARMHASSHVLHREDPRLFDDLIKQQFLYSDDFIGNLYLEVKPLLGVLARVCCLSPETVERFDSAVEKARSDIAGNLDSSRFVFSVLNHGDLKAHNILFSHNEQSKPVRCSFIDFQICYWSSPVLDIIFFTILSMEREVYASDFDRLLELYLSTMSSTLKQLNCDVSLTKEHFRRDWDDLKAMKIFSFLFRTIIDIREFCKQFEYAKFEEASPEMLEKLSQSTDIRDRVRFWLEEFEKTGVF</sequence>
<dbReference type="InterPro" id="IPR015897">
    <property type="entry name" value="CHK_kinase-like"/>
</dbReference>